<evidence type="ECO:0000259" key="1">
    <source>
        <dbReference type="Pfam" id="PF13004"/>
    </source>
</evidence>
<proteinExistence type="predicted"/>
<dbReference type="InterPro" id="IPR024361">
    <property type="entry name" value="BACON"/>
</dbReference>
<dbReference type="InterPro" id="IPR013783">
    <property type="entry name" value="Ig-like_fold"/>
</dbReference>
<protein>
    <recommendedName>
        <fullName evidence="1">BACON domain-containing protein</fullName>
    </recommendedName>
</protein>
<reference evidence="2" key="1">
    <citation type="journal article" date="2021" name="Proc. Natl. Acad. Sci. U.S.A.">
        <title>A Catalog of Tens of Thousands of Viruses from Human Metagenomes Reveals Hidden Associations with Chronic Diseases.</title>
        <authorList>
            <person name="Tisza M.J."/>
            <person name="Buck C.B."/>
        </authorList>
    </citation>
    <scope>NUCLEOTIDE SEQUENCE</scope>
    <source>
        <strain evidence="2">Cttma3</strain>
    </source>
</reference>
<evidence type="ECO:0000313" key="2">
    <source>
        <dbReference type="EMBL" id="DAG03029.1"/>
    </source>
</evidence>
<name>A0A8S5V8I9_9CAUD</name>
<feature type="domain" description="BACON" evidence="1">
    <location>
        <begin position="439"/>
        <end position="492"/>
    </location>
</feature>
<dbReference type="Gene3D" id="2.60.40.10">
    <property type="entry name" value="Immunoglobulins"/>
    <property type="match status" value="3"/>
</dbReference>
<feature type="domain" description="BACON" evidence="1">
    <location>
        <begin position="159"/>
        <end position="217"/>
    </location>
</feature>
<dbReference type="CDD" id="cd14948">
    <property type="entry name" value="BACON"/>
    <property type="match status" value="1"/>
</dbReference>
<accession>A0A8S5V8I9</accession>
<organism evidence="2">
    <name type="scientific">Siphoviridae sp. cttma3</name>
    <dbReference type="NCBI Taxonomy" id="2825708"/>
    <lineage>
        <taxon>Viruses</taxon>
        <taxon>Duplodnaviria</taxon>
        <taxon>Heunggongvirae</taxon>
        <taxon>Uroviricota</taxon>
        <taxon>Caudoviricetes</taxon>
    </lineage>
</organism>
<dbReference type="Pfam" id="PF13004">
    <property type="entry name" value="BACON"/>
    <property type="match status" value="2"/>
</dbReference>
<dbReference type="EMBL" id="BK016222">
    <property type="protein sequence ID" value="DAG03029.1"/>
    <property type="molecule type" value="Genomic_DNA"/>
</dbReference>
<sequence length="498" mass="54085">MNVIELLNRAKQIRDEVEDGANTAERVGSLLVDIIRYFQGDFISISPDTIEDIPKNGGNYDIFITSSGNWTCIDTPLWAVPNIYTGEVGKAIVNIDVEMNESGSERSGVMTFKLDDEDKVSTLVIKQLSQDDYIIIDPNPINIPKDTYSDIINVIASGSWRITSNPSWVDISPSDGMEGHNNVSIDITANVGNTRTGRIEFALDDKPDTVGTLIIQQEGNEPLVITPDTIHGIPASGGSYEVTIKATGNWTCSYNPTWARPDNGLGTAGETTFTLDIDANTGNSRGDRLEFELDDTGYVVELDVLQDAATSINGISLEPPFPSELFGSAYSGGEYEVVSENDWFNSLAKNIEMNPTSGLAGRTYVDFKASENNNSPRVVILELGDETTGETYAFGCIQQSTTGASKEIMADIAGFPNIPKAGGLYSAYLVSLKDWIYDEDSSNNTSWLTVRQKSGIAGITEVSVIASQNQTRLERLATLRFTTADGTDYVLIGVHQLG</sequence>